<dbReference type="Gene3D" id="3.30.40.10">
    <property type="entry name" value="Zinc/RING finger domain, C3HC4 (zinc finger)"/>
    <property type="match status" value="1"/>
</dbReference>
<dbReference type="SMART" id="SM00356">
    <property type="entry name" value="ZnF_C3H1"/>
    <property type="match status" value="2"/>
</dbReference>
<keyword evidence="7" id="KW-0833">Ubl conjugation pathway</keyword>
<reference evidence="12 13" key="2">
    <citation type="journal article" date="2019" name="G3 (Bethesda)">
        <title>Hybrid Assembly of the Genome of the Entomopathogenic Nematode Steinernema carpocapsae Identifies the X-Chromosome.</title>
        <authorList>
            <person name="Serra L."/>
            <person name="Macchietto M."/>
            <person name="Macias-Munoz A."/>
            <person name="McGill C.J."/>
            <person name="Rodriguez I.M."/>
            <person name="Rodriguez B."/>
            <person name="Murad R."/>
            <person name="Mortazavi A."/>
        </authorList>
    </citation>
    <scope>NUCLEOTIDE SEQUENCE [LARGE SCALE GENOMIC DNA]</scope>
    <source>
        <strain evidence="12 13">ALL</strain>
    </source>
</reference>
<keyword evidence="5" id="KW-0677">Repeat</keyword>
<keyword evidence="3" id="KW-0808">Transferase</keyword>
<keyword evidence="13" id="KW-1185">Reference proteome</keyword>
<sequence>MDGVKVFVPRPLCPYNENGLCPDGDRCEFLHGLACDLCDKNCLHPHNIEQQKQHRRECLANHEEAMEEAFAHARTSEKTCGICLENVWEKNKRFGILQNCSHCFCLECIRQWRKSREGSEVMTTRSCPECRTHSDFIIPCCYWVEDRGEKEHLIGVYQANTKQKRCKYFQSGNRDSCKFGNKCFYRHEDADGALVECDSPHVIARRLRRRQPRLDSFLEDYFEFAAEEDFMVAAFYEHIYGRSSSTSSSTFAVSAERIRLPSSAEEGFFDS</sequence>
<dbReference type="InterPro" id="IPR018957">
    <property type="entry name" value="Znf_C3HC4_RING-type"/>
</dbReference>
<feature type="domain" description="RING-type" evidence="10">
    <location>
        <begin position="80"/>
        <end position="131"/>
    </location>
</feature>
<protein>
    <recommendedName>
        <fullName evidence="2">RING-type E3 ubiquitin transferase</fullName>
        <ecNumber evidence="2">2.3.2.27</ecNumber>
    </recommendedName>
</protein>
<dbReference type="PANTHER" id="PTHR11224:SF10">
    <property type="entry name" value="IP09428P-RELATED"/>
    <property type="match status" value="1"/>
</dbReference>
<proteinExistence type="predicted"/>
<dbReference type="PANTHER" id="PTHR11224">
    <property type="entry name" value="MAKORIN-RELATED"/>
    <property type="match status" value="1"/>
</dbReference>
<dbReference type="FunFam" id="3.30.40.10:FF:000117">
    <property type="entry name" value="Probable E3 ubiquitin-protein ligase makorin-1"/>
    <property type="match status" value="1"/>
</dbReference>
<dbReference type="GO" id="GO:0008270">
    <property type="term" value="F:zinc ion binding"/>
    <property type="evidence" value="ECO:0007669"/>
    <property type="project" value="UniProtKB-KW"/>
</dbReference>
<evidence type="ECO:0000256" key="8">
    <source>
        <dbReference type="ARBA" id="ARBA00022833"/>
    </source>
</evidence>
<dbReference type="EC" id="2.3.2.27" evidence="2"/>
<evidence type="ECO:0000259" key="11">
    <source>
        <dbReference type="PROSITE" id="PS50103"/>
    </source>
</evidence>
<evidence type="ECO:0000256" key="9">
    <source>
        <dbReference type="PROSITE-ProRule" id="PRU00723"/>
    </source>
</evidence>
<dbReference type="InterPro" id="IPR000571">
    <property type="entry name" value="Znf_CCCH"/>
</dbReference>
<comment type="catalytic activity">
    <reaction evidence="1">
        <text>S-ubiquitinyl-[E2 ubiquitin-conjugating enzyme]-L-cysteine + [acceptor protein]-L-lysine = [E2 ubiquitin-conjugating enzyme]-L-cysteine + N(6)-ubiquitinyl-[acceptor protein]-L-lysine.</text>
        <dbReference type="EC" id="2.3.2.27"/>
    </reaction>
</comment>
<name>A0A4U5NYW4_STECR</name>
<feature type="zinc finger region" description="C3H1-type" evidence="9">
    <location>
        <begin position="7"/>
        <end position="34"/>
    </location>
</feature>
<evidence type="ECO:0000256" key="3">
    <source>
        <dbReference type="ARBA" id="ARBA00022679"/>
    </source>
</evidence>
<evidence type="ECO:0000256" key="7">
    <source>
        <dbReference type="ARBA" id="ARBA00022786"/>
    </source>
</evidence>
<dbReference type="Pfam" id="PF00097">
    <property type="entry name" value="zf-C3HC4"/>
    <property type="match status" value="1"/>
</dbReference>
<feature type="domain" description="C3H1-type" evidence="11">
    <location>
        <begin position="7"/>
        <end position="34"/>
    </location>
</feature>
<dbReference type="InterPro" id="IPR017907">
    <property type="entry name" value="Znf_RING_CS"/>
</dbReference>
<dbReference type="InterPro" id="IPR001841">
    <property type="entry name" value="Znf_RING"/>
</dbReference>
<accession>A0A4U5NYW4</accession>
<dbReference type="GO" id="GO:0061630">
    <property type="term" value="F:ubiquitin protein ligase activity"/>
    <property type="evidence" value="ECO:0007669"/>
    <property type="project" value="UniProtKB-EC"/>
</dbReference>
<dbReference type="CDD" id="cd16521">
    <property type="entry name" value="RING-HC_MKRN"/>
    <property type="match status" value="1"/>
</dbReference>
<feature type="zinc finger region" description="C3H1-type" evidence="9">
    <location>
        <begin position="160"/>
        <end position="190"/>
    </location>
</feature>
<dbReference type="GO" id="GO:0000209">
    <property type="term" value="P:protein polyubiquitination"/>
    <property type="evidence" value="ECO:0007669"/>
    <property type="project" value="InterPro"/>
</dbReference>
<evidence type="ECO:0000256" key="6">
    <source>
        <dbReference type="ARBA" id="ARBA00022771"/>
    </source>
</evidence>
<evidence type="ECO:0000313" key="13">
    <source>
        <dbReference type="Proteomes" id="UP000298663"/>
    </source>
</evidence>
<dbReference type="Pfam" id="PF00642">
    <property type="entry name" value="zf-CCCH"/>
    <property type="match status" value="1"/>
</dbReference>
<keyword evidence="8 9" id="KW-0862">Zinc</keyword>
<evidence type="ECO:0000256" key="2">
    <source>
        <dbReference type="ARBA" id="ARBA00012483"/>
    </source>
</evidence>
<dbReference type="Gene3D" id="4.10.1000.10">
    <property type="entry name" value="Zinc finger, CCCH-type"/>
    <property type="match status" value="1"/>
</dbReference>
<gene>
    <name evidence="12" type="ORF">L596_012984</name>
</gene>
<dbReference type="SUPFAM" id="SSF57850">
    <property type="entry name" value="RING/U-box"/>
    <property type="match status" value="1"/>
</dbReference>
<evidence type="ECO:0000259" key="10">
    <source>
        <dbReference type="PROSITE" id="PS50089"/>
    </source>
</evidence>
<feature type="domain" description="C3H1-type" evidence="11">
    <location>
        <begin position="160"/>
        <end position="190"/>
    </location>
</feature>
<evidence type="ECO:0000256" key="4">
    <source>
        <dbReference type="ARBA" id="ARBA00022723"/>
    </source>
</evidence>
<organism evidence="12 13">
    <name type="scientific">Steinernema carpocapsae</name>
    <name type="common">Entomopathogenic nematode</name>
    <dbReference type="NCBI Taxonomy" id="34508"/>
    <lineage>
        <taxon>Eukaryota</taxon>
        <taxon>Metazoa</taxon>
        <taxon>Ecdysozoa</taxon>
        <taxon>Nematoda</taxon>
        <taxon>Chromadorea</taxon>
        <taxon>Rhabditida</taxon>
        <taxon>Tylenchina</taxon>
        <taxon>Panagrolaimomorpha</taxon>
        <taxon>Strongyloidoidea</taxon>
        <taxon>Steinernematidae</taxon>
        <taxon>Steinernema</taxon>
    </lineage>
</organism>
<evidence type="ECO:0000313" key="12">
    <source>
        <dbReference type="EMBL" id="TKR88796.1"/>
    </source>
</evidence>
<dbReference type="PROSITE" id="PS50103">
    <property type="entry name" value="ZF_C3H1"/>
    <property type="match status" value="2"/>
</dbReference>
<comment type="caution">
    <text evidence="12">The sequence shown here is derived from an EMBL/GenBank/DDBJ whole genome shotgun (WGS) entry which is preliminary data.</text>
</comment>
<dbReference type="OrthoDB" id="411372at2759"/>
<evidence type="ECO:0000256" key="1">
    <source>
        <dbReference type="ARBA" id="ARBA00000900"/>
    </source>
</evidence>
<dbReference type="AlphaFoldDB" id="A0A4U5NYW4"/>
<dbReference type="InterPro" id="IPR045072">
    <property type="entry name" value="MKRN-like"/>
</dbReference>
<dbReference type="EMBL" id="AZBU02000003">
    <property type="protein sequence ID" value="TKR88796.1"/>
    <property type="molecule type" value="Genomic_DNA"/>
</dbReference>
<dbReference type="Proteomes" id="UP000298663">
    <property type="component" value="Unassembled WGS sequence"/>
</dbReference>
<dbReference type="PROSITE" id="PS00518">
    <property type="entry name" value="ZF_RING_1"/>
    <property type="match status" value="1"/>
</dbReference>
<dbReference type="InterPro" id="IPR013083">
    <property type="entry name" value="Znf_RING/FYVE/PHD"/>
</dbReference>
<dbReference type="SMART" id="SM00184">
    <property type="entry name" value="RING"/>
    <property type="match status" value="1"/>
</dbReference>
<dbReference type="PROSITE" id="PS50089">
    <property type="entry name" value="ZF_RING_2"/>
    <property type="match status" value="1"/>
</dbReference>
<reference evidence="12 13" key="1">
    <citation type="journal article" date="2015" name="Genome Biol.">
        <title>Comparative genomics of Steinernema reveals deeply conserved gene regulatory networks.</title>
        <authorList>
            <person name="Dillman A.R."/>
            <person name="Macchietto M."/>
            <person name="Porter C.F."/>
            <person name="Rogers A."/>
            <person name="Williams B."/>
            <person name="Antoshechkin I."/>
            <person name="Lee M.M."/>
            <person name="Goodwin Z."/>
            <person name="Lu X."/>
            <person name="Lewis E.E."/>
            <person name="Goodrich-Blair H."/>
            <person name="Stock S.P."/>
            <person name="Adams B.J."/>
            <person name="Sternberg P.W."/>
            <person name="Mortazavi A."/>
        </authorList>
    </citation>
    <scope>NUCLEOTIDE SEQUENCE [LARGE SCALE GENOMIC DNA]</scope>
    <source>
        <strain evidence="12 13">ALL</strain>
    </source>
</reference>
<evidence type="ECO:0000256" key="5">
    <source>
        <dbReference type="ARBA" id="ARBA00022737"/>
    </source>
</evidence>
<keyword evidence="6 9" id="KW-0863">Zinc-finger</keyword>
<keyword evidence="4 9" id="KW-0479">Metal-binding</keyword>